<dbReference type="InterPro" id="IPR027417">
    <property type="entry name" value="P-loop_NTPase"/>
</dbReference>
<dbReference type="RefSeq" id="XP_014245667.1">
    <property type="nucleotide sequence ID" value="XM_014390181.2"/>
</dbReference>
<dbReference type="EnsemblMetazoa" id="XM_014390181.2">
    <property type="protein sequence ID" value="XP_014245667.1"/>
    <property type="gene ID" value="LOC106664470"/>
</dbReference>
<keyword evidence="3" id="KW-1185">Reference proteome</keyword>
<dbReference type="EnsemblMetazoa" id="XM_014390182.2">
    <property type="protein sequence ID" value="XP_014245668.1"/>
    <property type="gene ID" value="LOC106664470"/>
</dbReference>
<dbReference type="EnsemblMetazoa" id="XM_024230579.1">
    <property type="protein sequence ID" value="XP_024086347.1"/>
    <property type="gene ID" value="LOC106664470"/>
</dbReference>
<dbReference type="GO" id="GO:0016197">
    <property type="term" value="P:endosomal transport"/>
    <property type="evidence" value="ECO:0007669"/>
    <property type="project" value="TreeGrafter"/>
</dbReference>
<evidence type="ECO:0000259" key="1">
    <source>
        <dbReference type="SMART" id="SM00382"/>
    </source>
</evidence>
<feature type="domain" description="AAA+ ATPase" evidence="1">
    <location>
        <begin position="152"/>
        <end position="289"/>
    </location>
</feature>
<dbReference type="SMART" id="SM00382">
    <property type="entry name" value="AAA"/>
    <property type="match status" value="1"/>
</dbReference>
<protein>
    <recommendedName>
        <fullName evidence="1">AAA+ ATPase domain-containing protein</fullName>
    </recommendedName>
</protein>
<dbReference type="GeneID" id="106664470"/>
<dbReference type="RefSeq" id="XP_014245668.1">
    <property type="nucleotide sequence ID" value="XM_014390182.2"/>
</dbReference>
<dbReference type="Proteomes" id="UP000494040">
    <property type="component" value="Unassembled WGS sequence"/>
</dbReference>
<dbReference type="Pfam" id="PF17862">
    <property type="entry name" value="AAA_lid_3"/>
    <property type="match status" value="1"/>
</dbReference>
<dbReference type="SUPFAM" id="SSF52540">
    <property type="entry name" value="P-loop containing nucleoside triphosphate hydrolases"/>
    <property type="match status" value="1"/>
</dbReference>
<sequence>MEPGQILAKYEEAVGEFEALLSVSSNGTMAEIVQKYQDCISRIGSLMTIETDQQLQPILGTISCHTTLMCQKMYDTNLAQLPDTCKTGQSKYPDSTRKDTLKRREAIQATLRPTYGHGLTDVIGLENVKSELRKSIILPLQFPSLFTGGRKPSCHILLYGPPGNGKSKIASAIAEEAKVSLYCISSADLLSSWVGESEKMIKELFDYTKTSNQKCIVFIDEIDSICRRRDDREADHSRRLKNQLLIELDSNLNNPKSNCIVLCATNCPWDIDVAFLRRFQGRIHVPLPDRESRLLLLKAKSKGVSINMSPEDWKTIVDRTEGYSGSDLTNVVGYAIQEPISELDKSHFWILSKDSKWLPCTSETLGCLKGPLSSIPPDKVLYRVLILKIKLFIHNFLNLGIYPECEAQGLRKSFVSHTQNSFK</sequence>
<name>A0A8I6SRV7_CIMLE</name>
<dbReference type="InterPro" id="IPR003593">
    <property type="entry name" value="AAA+_ATPase"/>
</dbReference>
<dbReference type="GO" id="GO:0016887">
    <property type="term" value="F:ATP hydrolysis activity"/>
    <property type="evidence" value="ECO:0007669"/>
    <property type="project" value="InterPro"/>
</dbReference>
<reference evidence="2" key="1">
    <citation type="submission" date="2022-01" db="UniProtKB">
        <authorList>
            <consortium name="EnsemblMetazoa"/>
        </authorList>
    </citation>
    <scope>IDENTIFICATION</scope>
</reference>
<dbReference type="Pfam" id="PF00004">
    <property type="entry name" value="AAA"/>
    <property type="match status" value="1"/>
</dbReference>
<dbReference type="InterPro" id="IPR041569">
    <property type="entry name" value="AAA_lid_3"/>
</dbReference>
<evidence type="ECO:0000313" key="3">
    <source>
        <dbReference type="Proteomes" id="UP000494040"/>
    </source>
</evidence>
<proteinExistence type="predicted"/>
<dbReference type="Gene3D" id="1.10.8.60">
    <property type="match status" value="1"/>
</dbReference>
<dbReference type="OrthoDB" id="5334845at2759"/>
<dbReference type="RefSeq" id="XP_024086347.1">
    <property type="nucleotide sequence ID" value="XM_024230579.1"/>
</dbReference>
<dbReference type="InterPro" id="IPR003959">
    <property type="entry name" value="ATPase_AAA_core"/>
</dbReference>
<dbReference type="KEGG" id="clec:106664470"/>
<dbReference type="AlphaFoldDB" id="A0A8I6SRV7"/>
<dbReference type="GO" id="GO:0005524">
    <property type="term" value="F:ATP binding"/>
    <property type="evidence" value="ECO:0007669"/>
    <property type="project" value="InterPro"/>
</dbReference>
<organism evidence="2 3">
    <name type="scientific">Cimex lectularius</name>
    <name type="common">Bed bug</name>
    <name type="synonym">Acanthia lectularia</name>
    <dbReference type="NCBI Taxonomy" id="79782"/>
    <lineage>
        <taxon>Eukaryota</taxon>
        <taxon>Metazoa</taxon>
        <taxon>Ecdysozoa</taxon>
        <taxon>Arthropoda</taxon>
        <taxon>Hexapoda</taxon>
        <taxon>Insecta</taxon>
        <taxon>Pterygota</taxon>
        <taxon>Neoptera</taxon>
        <taxon>Paraneoptera</taxon>
        <taxon>Hemiptera</taxon>
        <taxon>Heteroptera</taxon>
        <taxon>Panheteroptera</taxon>
        <taxon>Cimicomorpha</taxon>
        <taxon>Cimicidae</taxon>
        <taxon>Cimex</taxon>
    </lineage>
</organism>
<dbReference type="InterPro" id="IPR050304">
    <property type="entry name" value="MT-severing_AAA_ATPase"/>
</dbReference>
<dbReference type="PANTHER" id="PTHR23074">
    <property type="entry name" value="AAA DOMAIN-CONTAINING"/>
    <property type="match status" value="1"/>
</dbReference>
<dbReference type="Gene3D" id="3.40.50.300">
    <property type="entry name" value="P-loop containing nucleotide triphosphate hydrolases"/>
    <property type="match status" value="1"/>
</dbReference>
<accession>A0A8I6SRV7</accession>
<dbReference type="GO" id="GO:0007033">
    <property type="term" value="P:vacuole organization"/>
    <property type="evidence" value="ECO:0007669"/>
    <property type="project" value="TreeGrafter"/>
</dbReference>
<dbReference type="PANTHER" id="PTHR23074:SF72">
    <property type="entry name" value="VACUOLAR PROTEIN SORTING-ASSOCIATED PROTEIN 4B"/>
    <property type="match status" value="1"/>
</dbReference>
<evidence type="ECO:0000313" key="2">
    <source>
        <dbReference type="EnsemblMetazoa" id="XP_024086347.1"/>
    </source>
</evidence>